<dbReference type="EMBL" id="CACRXK020000047">
    <property type="protein sequence ID" value="CAB3977443.1"/>
    <property type="molecule type" value="Genomic_DNA"/>
</dbReference>
<feature type="region of interest" description="Disordered" evidence="1">
    <location>
        <begin position="326"/>
        <end position="352"/>
    </location>
</feature>
<organism evidence="2 3">
    <name type="scientific">Paramuricea clavata</name>
    <name type="common">Red gorgonian</name>
    <name type="synonym">Violescent sea-whip</name>
    <dbReference type="NCBI Taxonomy" id="317549"/>
    <lineage>
        <taxon>Eukaryota</taxon>
        <taxon>Metazoa</taxon>
        <taxon>Cnidaria</taxon>
        <taxon>Anthozoa</taxon>
        <taxon>Octocorallia</taxon>
        <taxon>Malacalcyonacea</taxon>
        <taxon>Plexauridae</taxon>
        <taxon>Paramuricea</taxon>
    </lineage>
</organism>
<keyword evidence="3" id="KW-1185">Reference proteome</keyword>
<proteinExistence type="predicted"/>
<protein>
    <submittedName>
        <fullName evidence="2">Uncharacterized protein</fullName>
    </submittedName>
</protein>
<name>A0A7D9H9P8_PARCT</name>
<comment type="caution">
    <text evidence="2">The sequence shown here is derived from an EMBL/GenBank/DDBJ whole genome shotgun (WGS) entry which is preliminary data.</text>
</comment>
<dbReference type="Proteomes" id="UP001152795">
    <property type="component" value="Unassembled WGS sequence"/>
</dbReference>
<dbReference type="OrthoDB" id="6077520at2759"/>
<reference evidence="2" key="1">
    <citation type="submission" date="2020-04" db="EMBL/GenBank/DDBJ databases">
        <authorList>
            <person name="Alioto T."/>
            <person name="Alioto T."/>
            <person name="Gomez Garrido J."/>
        </authorList>
    </citation>
    <scope>NUCLEOTIDE SEQUENCE</scope>
    <source>
        <strain evidence="2">A484AB</strain>
    </source>
</reference>
<evidence type="ECO:0000313" key="3">
    <source>
        <dbReference type="Proteomes" id="UP001152795"/>
    </source>
</evidence>
<gene>
    <name evidence="2" type="ORF">PACLA_8A009153</name>
</gene>
<evidence type="ECO:0000256" key="1">
    <source>
        <dbReference type="SAM" id="MobiDB-lite"/>
    </source>
</evidence>
<feature type="compositionally biased region" description="Basic residues" evidence="1">
    <location>
        <begin position="333"/>
        <end position="344"/>
    </location>
</feature>
<dbReference type="AlphaFoldDB" id="A0A7D9H9P8"/>
<sequence>MRDNVKRKLSEIGIAGNVASEIVFDIFGKKVDGGIEGGLVDCTSSDEFDTALKVVVEKWDTLHDHGAKFVEYFLKDVIREAARADVRSVCGLGYPPKVYTQNANECMNRVIKAEENSSYSKKEVSLLPYVERIRNEIKRQQNEQFLAVLGRGQYRVTEEFTFLEVQERNFYSMTDGQKTSLRKKFFSIKVTETPSAHTKRPNETKALSISPEESGIIDVSFPILTGMFGRAATLVNNPSYIWKMPTTDTQDKPAFMVHSTSSDNPHRVMVCPKSGKVTCDKACVNWSTYSLCSHTLAVSENIERLKEFLTWFKKQKRVPNLTTITNINMPQNKGRKSGTRKRKGAANTTPTEGMPVVASRVVHSHINNLEPRIMRISRLV</sequence>
<accession>A0A7D9H9P8</accession>
<evidence type="ECO:0000313" key="2">
    <source>
        <dbReference type="EMBL" id="CAB3977443.1"/>
    </source>
</evidence>